<name>W9GP26_9MICO</name>
<evidence type="ECO:0000313" key="2">
    <source>
        <dbReference type="Proteomes" id="UP000019494"/>
    </source>
</evidence>
<keyword evidence="2" id="KW-1185">Reference proteome</keyword>
<dbReference type="SUPFAM" id="SSF48576">
    <property type="entry name" value="Terpenoid synthases"/>
    <property type="match status" value="1"/>
</dbReference>
<dbReference type="OrthoDB" id="9807580at2"/>
<dbReference type="InterPro" id="IPR008949">
    <property type="entry name" value="Isoprenoid_synthase_dom_sf"/>
</dbReference>
<dbReference type="Proteomes" id="UP000019494">
    <property type="component" value="Unassembled WGS sequence"/>
</dbReference>
<evidence type="ECO:0000313" key="1">
    <source>
        <dbReference type="EMBL" id="EWT07895.1"/>
    </source>
</evidence>
<dbReference type="Pfam" id="PF00494">
    <property type="entry name" value="SQS_PSY"/>
    <property type="match status" value="1"/>
</dbReference>
<dbReference type="SFLD" id="SFLDG01212">
    <property type="entry name" value="Phytoene_synthase_like"/>
    <property type="match status" value="1"/>
</dbReference>
<sequence length="274" mass="29752">MAATVRAAEAGENFPVALRILPARLRSELHATYRYARYVDDLGDELTGDRVAALEAVAAEVRRLYAREPVTDPVVAGMGPLVRRAGVPADCLLRLVEANLRDQDHPRYQSFAELLDYCRLSANPVGEVVLTIFGAATPDRVELSDRICTALQLLEHWQDIGEDYAEGRVYLPKEDLDRFGVTEEDLGAARAGDALRRLVAFETTRAVAWLGAGAPLVSTLHGWARLAVSGYVAGGWAAAGRVRRADHDVLGGQVKPTRSDIAAAWAEGLLRRAG</sequence>
<dbReference type="SFLD" id="SFLDG01018">
    <property type="entry name" value="Squalene/Phytoene_Synthase_Lik"/>
    <property type="match status" value="1"/>
</dbReference>
<dbReference type="AlphaFoldDB" id="W9GP26"/>
<dbReference type="NCBIfam" id="TIGR03464">
    <property type="entry name" value="HpnC"/>
    <property type="match status" value="1"/>
</dbReference>
<dbReference type="GO" id="GO:0004311">
    <property type="term" value="F:geranylgeranyl diphosphate synthase activity"/>
    <property type="evidence" value="ECO:0007669"/>
    <property type="project" value="InterPro"/>
</dbReference>
<dbReference type="EMBL" id="AWQS01000002">
    <property type="protein sequence ID" value="EWT07895.1"/>
    <property type="molecule type" value="Genomic_DNA"/>
</dbReference>
<dbReference type="SFLD" id="SFLDS00005">
    <property type="entry name" value="Isoprenoid_Synthase_Type_I"/>
    <property type="match status" value="1"/>
</dbReference>
<organism evidence="1 2">
    <name type="scientific">Intrasporangium chromatireducens Q5-1</name>
    <dbReference type="NCBI Taxonomy" id="584657"/>
    <lineage>
        <taxon>Bacteria</taxon>
        <taxon>Bacillati</taxon>
        <taxon>Actinomycetota</taxon>
        <taxon>Actinomycetes</taxon>
        <taxon>Micrococcales</taxon>
        <taxon>Intrasporangiaceae</taxon>
        <taxon>Intrasporangium</taxon>
    </lineage>
</organism>
<dbReference type="PATRIC" id="fig|584657.3.peg.58"/>
<proteinExistence type="predicted"/>
<dbReference type="InterPro" id="IPR002060">
    <property type="entry name" value="Squ/phyt_synthse"/>
</dbReference>
<comment type="caution">
    <text evidence="1">The sequence shown here is derived from an EMBL/GenBank/DDBJ whole genome shotgun (WGS) entry which is preliminary data.</text>
</comment>
<dbReference type="PANTHER" id="PTHR31480">
    <property type="entry name" value="BIFUNCTIONAL LYCOPENE CYCLASE/PHYTOENE SYNTHASE"/>
    <property type="match status" value="1"/>
</dbReference>
<protein>
    <submittedName>
        <fullName evidence="1">Squalene synthase HpnC</fullName>
    </submittedName>
</protein>
<reference evidence="2" key="1">
    <citation type="submission" date="2013-08" db="EMBL/GenBank/DDBJ databases">
        <title>Intrasporangium oryzae NRRL B-24470.</title>
        <authorList>
            <person name="Liu H."/>
            <person name="Wang G."/>
        </authorList>
    </citation>
    <scope>NUCLEOTIDE SEQUENCE [LARGE SCALE GENOMIC DNA]</scope>
    <source>
        <strain evidence="2">Q5-1</strain>
    </source>
</reference>
<gene>
    <name evidence="1" type="ORF">N864_17655</name>
</gene>
<dbReference type="RefSeq" id="WP_034712012.1">
    <property type="nucleotide sequence ID" value="NZ_AWQS01000002.1"/>
</dbReference>
<dbReference type="InterPro" id="IPR044843">
    <property type="entry name" value="Trans_IPPS_bact-type"/>
</dbReference>
<dbReference type="Gene3D" id="1.10.600.10">
    <property type="entry name" value="Farnesyl Diphosphate Synthase"/>
    <property type="match status" value="1"/>
</dbReference>
<dbReference type="InterPro" id="IPR017827">
    <property type="entry name" value="HSQ_synthase_HpnC"/>
</dbReference>
<accession>W9GP26</accession>